<feature type="domain" description="DUF2229" evidence="2">
    <location>
        <begin position="680"/>
        <end position="899"/>
    </location>
</feature>
<gene>
    <name evidence="3" type="ORF">FB473_002477</name>
</gene>
<evidence type="ECO:0000313" key="4">
    <source>
        <dbReference type="Proteomes" id="UP000749311"/>
    </source>
</evidence>
<protein>
    <submittedName>
        <fullName evidence="3">CoA-substrate-specific enzyme activase</fullName>
    </submittedName>
</protein>
<name>A0ABX0SM73_9ACTN</name>
<dbReference type="InterPro" id="IPR002731">
    <property type="entry name" value="ATPase_BadF"/>
</dbReference>
<feature type="domain" description="ATPase BadF/BadG/BcrA/BcrD type" evidence="1">
    <location>
        <begin position="330"/>
        <end position="584"/>
    </location>
</feature>
<dbReference type="InterPro" id="IPR051805">
    <property type="entry name" value="Dehydratase_Activator_Redct"/>
</dbReference>
<accession>A0ABX0SM73</accession>
<dbReference type="Proteomes" id="UP000749311">
    <property type="component" value="Unassembled WGS sequence"/>
</dbReference>
<dbReference type="CDD" id="cd24034">
    <property type="entry name" value="ASKHA_NBD_O66634-like_rpt1"/>
    <property type="match status" value="1"/>
</dbReference>
<dbReference type="Pfam" id="PF09989">
    <property type="entry name" value="DUF2229"/>
    <property type="match status" value="1"/>
</dbReference>
<evidence type="ECO:0000259" key="1">
    <source>
        <dbReference type="Pfam" id="PF01869"/>
    </source>
</evidence>
<dbReference type="Gene3D" id="3.30.420.40">
    <property type="match status" value="4"/>
</dbReference>
<reference evidence="3 4" key="1">
    <citation type="submission" date="2020-02" db="EMBL/GenBank/DDBJ databases">
        <title>Sequencing the genomes of 1000 actinobacteria strains.</title>
        <authorList>
            <person name="Klenk H.-P."/>
        </authorList>
    </citation>
    <scope>NUCLEOTIDE SEQUENCE [LARGE SCALE GENOMIC DNA]</scope>
    <source>
        <strain evidence="3 4">DSM 19609</strain>
    </source>
</reference>
<dbReference type="InterPro" id="IPR043129">
    <property type="entry name" value="ATPase_NBD"/>
</dbReference>
<evidence type="ECO:0000313" key="3">
    <source>
        <dbReference type="EMBL" id="NIH57832.1"/>
    </source>
</evidence>
<dbReference type="PANTHER" id="PTHR32329:SF4">
    <property type="entry name" value="ACTIVATOR OF 2-HYDROXYACYL-COA DEHYDRATASE"/>
    <property type="match status" value="1"/>
</dbReference>
<dbReference type="CDD" id="cd24035">
    <property type="entry name" value="ASKHA_NBD_O66634-like_rpt2"/>
    <property type="match status" value="1"/>
</dbReference>
<dbReference type="PANTHER" id="PTHR32329">
    <property type="entry name" value="BIFUNCTIONAL PROTEIN [INCLUDES 2-HYDROXYACYL-COA DEHYDRATASE (N-TER) AND ITS ACTIVATOR DOMAIN (C_TERM)-RELATED"/>
    <property type="match status" value="1"/>
</dbReference>
<comment type="caution">
    <text evidence="3">The sequence shown here is derived from an EMBL/GenBank/DDBJ whole genome shotgun (WGS) entry which is preliminary data.</text>
</comment>
<dbReference type="RefSeq" id="WP_167168194.1">
    <property type="nucleotide sequence ID" value="NZ_BAAAOO010000007.1"/>
</dbReference>
<sequence length="1043" mass="112096">MPSTELSLGLDIGSTTIKAVLLDADDAVVFSSYDRHYADVRGATARVLEAIAREVPADTPLLIRISGSAGMGLAEALDVPFTQEVIAGTEAIERRLQGIDVAIELGGEDAKITFFGQSVEQRMNGMCAGGTGAFIDQMALLLDTDAAGVDALAARATTIYPIASRCGVFAKADVQPLINEGARREDIAASVLQAVVNQSIASLAAGHHIAGRVAFLGGPLYFMDQLRLRFVRTLGLSDDQAVCPEDGLLFVALGAAWTSVARAARGASVKVTTLGDVQRLLVAHPAGPMAIGALPPLFADESDLRAFEARHSAAAPPRRDLAAHHGPAFLGIDAGSTTTKSVLIDADGALLASSYEPNRGDGLQAVVRQVGNLLAQLPASAYIARAAVTGYGENLVRSALRVDEGIVETMAHYRAARYFVPDVDFILDIGGQDMKAMTIRNGQLHAIQLNEACSSGCGSFIEGFAQSLKRSAPEFAAEGLRSRHPADLGSRCTVFMSSKVKQVQKEGFDVGDISAGLAYSVVKNALFKVIKARHPEALGSHILCQGGTFDNSCVLRAFELISGRQVTRPAIAALMGAFGAAVTARDTAQPGSRSTLLDRAELAEFSVDSEFARCGICENDCLLTISRFPDGRQFVTGNRCERGLRVPIDPHQRKIDLVEYRYQRLFRYRPLAAGAPRGDIGIPRALNMYENYPLWFTVFTDLGFRVRLSPRSTREVFDSGLETLPSDSICFPAKLSHGHVQWLVRDGVRRIFFPCVVYEESEHPEAPNNINCMIVQGYPNVLRHTIDAVLDGSVDYHAPVLDLADPESMAVTLHDDFAGSGDIGLDEWRAAVAHGLEELHSFKRQIRRQGEQLLVRMRERGERGVVLASRPYHGDPEINHGIAKLICQEGFNVFTEDSICHLGDASDLEVLSNWEFASRVFAAAKVVARDDHLDLVQLSSFGCALDSVTTDELQSILAPTGKICTVLKIDEGANLGAVRIRIRSLKEAVRMRGGGVVRAVDLPGGVPRHLGGRDAEFARVAEVPHGYPTATASVCTGSKGGDE</sequence>
<dbReference type="InterPro" id="IPR018709">
    <property type="entry name" value="CoA_activase_DUF2229"/>
</dbReference>
<organism evidence="3 4">
    <name type="scientific">Brooklawnia cerclae</name>
    <dbReference type="NCBI Taxonomy" id="349934"/>
    <lineage>
        <taxon>Bacteria</taxon>
        <taxon>Bacillati</taxon>
        <taxon>Actinomycetota</taxon>
        <taxon>Actinomycetes</taxon>
        <taxon>Propionibacteriales</taxon>
        <taxon>Propionibacteriaceae</taxon>
        <taxon>Brooklawnia</taxon>
    </lineage>
</organism>
<evidence type="ECO:0000259" key="2">
    <source>
        <dbReference type="Pfam" id="PF09989"/>
    </source>
</evidence>
<feature type="domain" description="ATPase BadF/BadG/BcrA/BcrD type" evidence="1">
    <location>
        <begin position="8"/>
        <end position="218"/>
    </location>
</feature>
<dbReference type="Pfam" id="PF01869">
    <property type="entry name" value="BcrAD_BadFG"/>
    <property type="match status" value="2"/>
</dbReference>
<dbReference type="EMBL" id="JAAMOZ010000001">
    <property type="protein sequence ID" value="NIH57832.1"/>
    <property type="molecule type" value="Genomic_DNA"/>
</dbReference>
<keyword evidence="4" id="KW-1185">Reference proteome</keyword>
<proteinExistence type="predicted"/>
<dbReference type="SUPFAM" id="SSF53067">
    <property type="entry name" value="Actin-like ATPase domain"/>
    <property type="match status" value="2"/>
</dbReference>